<organism evidence="1 2">
    <name type="scientific">Trichonephila inaurata madagascariensis</name>
    <dbReference type="NCBI Taxonomy" id="2747483"/>
    <lineage>
        <taxon>Eukaryota</taxon>
        <taxon>Metazoa</taxon>
        <taxon>Ecdysozoa</taxon>
        <taxon>Arthropoda</taxon>
        <taxon>Chelicerata</taxon>
        <taxon>Arachnida</taxon>
        <taxon>Araneae</taxon>
        <taxon>Araneomorphae</taxon>
        <taxon>Entelegynae</taxon>
        <taxon>Araneoidea</taxon>
        <taxon>Nephilidae</taxon>
        <taxon>Trichonephila</taxon>
        <taxon>Trichonephila inaurata</taxon>
    </lineage>
</organism>
<comment type="caution">
    <text evidence="1">The sequence shown here is derived from an EMBL/GenBank/DDBJ whole genome shotgun (WGS) entry which is preliminary data.</text>
</comment>
<dbReference type="Proteomes" id="UP000886998">
    <property type="component" value="Unassembled WGS sequence"/>
</dbReference>
<evidence type="ECO:0000313" key="1">
    <source>
        <dbReference type="EMBL" id="GFY55589.1"/>
    </source>
</evidence>
<sequence>MKSLPRRNGGIKEAFHDEFSSRETQLLAALPKEGNGLCCDGAHQLHFITYGKWVGKPTGGSFTKPASTWSPQCQQEGNPLPTLRQCRKCGHWDGNTPARHKPLQILLCGMAVEHNAVPRARIGLRLHSGAGLSENQVVGPNRLRPDLVAQIDSATYISSTSHFRSRTEDEPSTRTERKEMFKYLGSYFYFYISPDSNRCTLCRHWPVGSLGLGTRRRFSSEGCDKQVRQLLHRFTPVHSGTTFKLFELWAFPERPIALGRNSNNAMAVGTPTVKSSVDTAIVETVFVSSTICPSHRCGGLNYNGLCETVFPPTSAVCLNASVESS</sequence>
<proteinExistence type="predicted"/>
<dbReference type="AlphaFoldDB" id="A0A8X6XNC0"/>
<name>A0A8X6XNC0_9ARAC</name>
<accession>A0A8X6XNC0</accession>
<reference evidence="1" key="1">
    <citation type="submission" date="2020-08" db="EMBL/GenBank/DDBJ databases">
        <title>Multicomponent nature underlies the extraordinary mechanical properties of spider dragline silk.</title>
        <authorList>
            <person name="Kono N."/>
            <person name="Nakamura H."/>
            <person name="Mori M."/>
            <person name="Yoshida Y."/>
            <person name="Ohtoshi R."/>
            <person name="Malay A.D."/>
            <person name="Moran D.A.P."/>
            <person name="Tomita M."/>
            <person name="Numata K."/>
            <person name="Arakawa K."/>
        </authorList>
    </citation>
    <scope>NUCLEOTIDE SEQUENCE</scope>
</reference>
<gene>
    <name evidence="1" type="ORF">TNIN_207051</name>
</gene>
<protein>
    <submittedName>
        <fullName evidence="1">Uncharacterized protein</fullName>
    </submittedName>
</protein>
<dbReference type="EMBL" id="BMAV01010487">
    <property type="protein sequence ID" value="GFY55589.1"/>
    <property type="molecule type" value="Genomic_DNA"/>
</dbReference>
<evidence type="ECO:0000313" key="2">
    <source>
        <dbReference type="Proteomes" id="UP000886998"/>
    </source>
</evidence>
<keyword evidence="2" id="KW-1185">Reference proteome</keyword>